<feature type="domain" description="PGG" evidence="4">
    <location>
        <begin position="851"/>
        <end position="967"/>
    </location>
</feature>
<reference evidence="5 6" key="1">
    <citation type="submission" date="2024-09" db="EMBL/GenBank/DDBJ databases">
        <title>Chromosome-scale assembly of Riccia sorocarpa.</title>
        <authorList>
            <person name="Paukszto L."/>
        </authorList>
    </citation>
    <scope>NUCLEOTIDE SEQUENCE [LARGE SCALE GENOMIC DNA]</scope>
    <source>
        <strain evidence="5">LP-2024</strain>
        <tissue evidence="5">Aerial parts of the thallus</tissue>
    </source>
</reference>
<dbReference type="PROSITE" id="PS50088">
    <property type="entry name" value="ANK_REPEAT"/>
    <property type="match status" value="1"/>
</dbReference>
<feature type="repeat" description="ANK" evidence="1">
    <location>
        <begin position="701"/>
        <end position="726"/>
    </location>
</feature>
<dbReference type="Pfam" id="PF13962">
    <property type="entry name" value="PGG"/>
    <property type="match status" value="1"/>
</dbReference>
<keyword evidence="3" id="KW-0472">Membrane</keyword>
<feature type="compositionally biased region" description="Low complexity" evidence="2">
    <location>
        <begin position="49"/>
        <end position="68"/>
    </location>
</feature>
<dbReference type="PANTHER" id="PTHR24177">
    <property type="entry name" value="CASKIN"/>
    <property type="match status" value="1"/>
</dbReference>
<organism evidence="5 6">
    <name type="scientific">Riccia sorocarpa</name>
    <dbReference type="NCBI Taxonomy" id="122646"/>
    <lineage>
        <taxon>Eukaryota</taxon>
        <taxon>Viridiplantae</taxon>
        <taxon>Streptophyta</taxon>
        <taxon>Embryophyta</taxon>
        <taxon>Marchantiophyta</taxon>
        <taxon>Marchantiopsida</taxon>
        <taxon>Marchantiidae</taxon>
        <taxon>Marchantiales</taxon>
        <taxon>Ricciaceae</taxon>
        <taxon>Riccia</taxon>
    </lineage>
</organism>
<protein>
    <recommendedName>
        <fullName evidence="4">PGG domain-containing protein</fullName>
    </recommendedName>
</protein>
<dbReference type="InterPro" id="IPR036770">
    <property type="entry name" value="Ankyrin_rpt-contain_sf"/>
</dbReference>
<keyword evidence="3" id="KW-1133">Transmembrane helix</keyword>
<dbReference type="InterPro" id="IPR002110">
    <property type="entry name" value="Ankyrin_rpt"/>
</dbReference>
<proteinExistence type="predicted"/>
<keyword evidence="1" id="KW-0040">ANK repeat</keyword>
<dbReference type="Proteomes" id="UP001633002">
    <property type="component" value="Unassembled WGS sequence"/>
</dbReference>
<comment type="caution">
    <text evidence="5">The sequence shown here is derived from an EMBL/GenBank/DDBJ whole genome shotgun (WGS) entry which is preliminary data.</text>
</comment>
<dbReference type="SMART" id="SM00248">
    <property type="entry name" value="ANK"/>
    <property type="match status" value="3"/>
</dbReference>
<dbReference type="InterPro" id="IPR026961">
    <property type="entry name" value="PGG_dom"/>
</dbReference>
<dbReference type="PROSITE" id="PS50297">
    <property type="entry name" value="ANK_REP_REGION"/>
    <property type="match status" value="1"/>
</dbReference>
<sequence length="1045" mass="117827">MQQEDTEELPLQEEKVEASDDEDGDDEDDEVGFYPMEEEPYDISDKVGSDPPGDYSPGDPYSTTDYPPGDYPPGNPYSTTDYPPGDYPPGNPYSTLHPAGNLYSTTYDYPRASDPNFPTGWEKPVHDGAGVSFMEEDIYDYSQGLEMPPLIPAPRRFNTTKRRVATIEEEWVRALDDEDGFSLMRYLEREPSLASIRSSTRGNINVLHLAVRKEWYGLVLLITEMFAPTAGTLPHLHPDVLRDLLTEKEGKVGCRTKDWYSSGLDVLAMVTIQRHNAINTQLARAVRCCKLFDDGHPYMKIITALPGLETISKPVQFLTQGEREELQGKEVLTRIQETIFPDLLTWFGLRHAPNMVRGLSSLEDLELDRLGKLGPVVESWMLTRPFLPLSEHLVLEYCRYPEKWELWADDSSTLRFQDDLLRALEETAFIKYFLAITDTRRSLLHYAFLRNRRFNDRGFGFLRNRWHDILHPTRQINRSGASTSLSSEPDFIPTLEFFFRSNDSSGRIPFEVYLASCSDNESDDDPQNSVDVETLEIFRFFNPFDSIITKHDEGSDFKWTYRGLDCSLDVGPVHMVNGYYNSSGSRHRERSVADFVVSSPQHGPWSRMEMLSFLFDFPDFLPQGSCRRPLLRAPDYDQVDEDNPLTPLQHAVLVGDTAMVRLLVKSNVLNSVNVQDNRAWDPARFKNHNVMSNRFNSEEHSLTSALQLAAAQGSPEMIRILLDSGAFDACYRNNDGDTALHAAARSSGPCLLPVMLTDFVEIPGGKNCPEVGNFHGPEGLQMIELSLARDRLKGQESTYQGCLNMLLQAGIDIWQRNNANEVPFLHQEASPEYRLWWFEKLDRETQEQTAKLTTAANALSVTAALVATASYIGPLQPPLGYGSGGNDLVDTVQADFLSVRVFIVCNTLSFYIALVAIMLSLTPSLPMPQESMLDEMKRIRRSVTLGLVSLIMAIVTLLMAFAAASIAVFPESWNRKGLSTGTLVVGSFMCSIVLALCWIRAVRLMFHKSHRMCPVLKLNGLKFQWFAEGDSEFLAANLRGSAEIR</sequence>
<name>A0ABD3H5H1_9MARC</name>
<evidence type="ECO:0000256" key="2">
    <source>
        <dbReference type="SAM" id="MobiDB-lite"/>
    </source>
</evidence>
<gene>
    <name evidence="5" type="ORF">R1sor_003587</name>
</gene>
<accession>A0ABD3H5H1</accession>
<evidence type="ECO:0000256" key="3">
    <source>
        <dbReference type="SAM" id="Phobius"/>
    </source>
</evidence>
<keyword evidence="3" id="KW-0812">Transmembrane</keyword>
<evidence type="ECO:0000259" key="4">
    <source>
        <dbReference type="Pfam" id="PF13962"/>
    </source>
</evidence>
<feature type="transmembrane region" description="Helical" evidence="3">
    <location>
        <begin position="981"/>
        <end position="1002"/>
    </location>
</feature>
<dbReference type="EMBL" id="JBJQOH010000006">
    <property type="protein sequence ID" value="KAL3685565.1"/>
    <property type="molecule type" value="Genomic_DNA"/>
</dbReference>
<feature type="region of interest" description="Disordered" evidence="2">
    <location>
        <begin position="1"/>
        <end position="98"/>
    </location>
</feature>
<feature type="transmembrane region" description="Helical" evidence="3">
    <location>
        <begin position="901"/>
        <end position="922"/>
    </location>
</feature>
<dbReference type="Pfam" id="PF12796">
    <property type="entry name" value="Ank_2"/>
    <property type="match status" value="1"/>
</dbReference>
<feature type="compositionally biased region" description="Acidic residues" evidence="2">
    <location>
        <begin position="1"/>
        <end position="11"/>
    </location>
</feature>
<dbReference type="SUPFAM" id="SSF48403">
    <property type="entry name" value="Ankyrin repeat"/>
    <property type="match status" value="1"/>
</dbReference>
<evidence type="ECO:0000313" key="5">
    <source>
        <dbReference type="EMBL" id="KAL3685565.1"/>
    </source>
</evidence>
<dbReference type="PANTHER" id="PTHR24177:SF468">
    <property type="entry name" value="PGG DOMAIN-CONTAINING PROTEIN"/>
    <property type="match status" value="1"/>
</dbReference>
<evidence type="ECO:0000256" key="1">
    <source>
        <dbReference type="PROSITE-ProRule" id="PRU00023"/>
    </source>
</evidence>
<feature type="transmembrane region" description="Helical" evidence="3">
    <location>
        <begin position="943"/>
        <end position="969"/>
    </location>
</feature>
<evidence type="ECO:0000313" key="6">
    <source>
        <dbReference type="Proteomes" id="UP001633002"/>
    </source>
</evidence>
<dbReference type="Gene3D" id="1.25.40.20">
    <property type="entry name" value="Ankyrin repeat-containing domain"/>
    <property type="match status" value="1"/>
</dbReference>
<feature type="compositionally biased region" description="Acidic residues" evidence="2">
    <location>
        <begin position="19"/>
        <end position="42"/>
    </location>
</feature>
<keyword evidence="6" id="KW-1185">Reference proteome</keyword>
<dbReference type="AlphaFoldDB" id="A0ABD3H5H1"/>